<reference evidence="2" key="1">
    <citation type="submission" date="2021-02" db="EMBL/GenBank/DDBJ databases">
        <authorList>
            <person name="Dougan E. K."/>
            <person name="Rhodes N."/>
            <person name="Thang M."/>
            <person name="Chan C."/>
        </authorList>
    </citation>
    <scope>NUCLEOTIDE SEQUENCE</scope>
</reference>
<sequence length="96" mass="10229">LGRSETSFASPRSSFRRLWTRSEGCGGGCGSFQEGDSAGGSTGPQFERDPSLETSTVTVWGSRWTSRGGVTRLRLEASHASCSSRELGRVTTGQLL</sequence>
<feature type="region of interest" description="Disordered" evidence="1">
    <location>
        <begin position="29"/>
        <end position="54"/>
    </location>
</feature>
<gene>
    <name evidence="2" type="ORF">PGLA2088_LOCUS31384</name>
</gene>
<protein>
    <submittedName>
        <fullName evidence="2">Uncharacterized protein</fullName>
    </submittedName>
</protein>
<feature type="non-terminal residue" evidence="2">
    <location>
        <position position="1"/>
    </location>
</feature>
<comment type="caution">
    <text evidence="2">The sequence shown here is derived from an EMBL/GenBank/DDBJ whole genome shotgun (WGS) entry which is preliminary data.</text>
</comment>
<accession>A0A813KCI8</accession>
<organism evidence="2 3">
    <name type="scientific">Polarella glacialis</name>
    <name type="common">Dinoflagellate</name>
    <dbReference type="NCBI Taxonomy" id="89957"/>
    <lineage>
        <taxon>Eukaryota</taxon>
        <taxon>Sar</taxon>
        <taxon>Alveolata</taxon>
        <taxon>Dinophyceae</taxon>
        <taxon>Suessiales</taxon>
        <taxon>Suessiaceae</taxon>
        <taxon>Polarella</taxon>
    </lineage>
</organism>
<proteinExistence type="predicted"/>
<evidence type="ECO:0000313" key="2">
    <source>
        <dbReference type="EMBL" id="CAE8699968.1"/>
    </source>
</evidence>
<dbReference type="Proteomes" id="UP000626109">
    <property type="component" value="Unassembled WGS sequence"/>
</dbReference>
<dbReference type="EMBL" id="CAJNNW010029356">
    <property type="protein sequence ID" value="CAE8699968.1"/>
    <property type="molecule type" value="Genomic_DNA"/>
</dbReference>
<dbReference type="AlphaFoldDB" id="A0A813KCI8"/>
<name>A0A813KCI8_POLGL</name>
<evidence type="ECO:0000313" key="3">
    <source>
        <dbReference type="Proteomes" id="UP000626109"/>
    </source>
</evidence>
<evidence type="ECO:0000256" key="1">
    <source>
        <dbReference type="SAM" id="MobiDB-lite"/>
    </source>
</evidence>